<dbReference type="EMBL" id="BAAAND010000010">
    <property type="protein sequence ID" value="GAA1605891.1"/>
    <property type="molecule type" value="Genomic_DNA"/>
</dbReference>
<evidence type="ECO:0000313" key="2">
    <source>
        <dbReference type="EMBL" id="GAA1605891.1"/>
    </source>
</evidence>
<reference evidence="2 3" key="1">
    <citation type="journal article" date="2019" name="Int. J. Syst. Evol. Microbiol.">
        <title>The Global Catalogue of Microorganisms (GCM) 10K type strain sequencing project: providing services to taxonomists for standard genome sequencing and annotation.</title>
        <authorList>
            <consortium name="The Broad Institute Genomics Platform"/>
            <consortium name="The Broad Institute Genome Sequencing Center for Infectious Disease"/>
            <person name="Wu L."/>
            <person name="Ma J."/>
        </authorList>
    </citation>
    <scope>NUCLEOTIDE SEQUENCE [LARGE SCALE GENOMIC DNA]</scope>
    <source>
        <strain evidence="2 3">JCM 14304</strain>
    </source>
</reference>
<proteinExistence type="predicted"/>
<dbReference type="InterPro" id="IPR011856">
    <property type="entry name" value="tRNA_endonuc-like_dom_sf"/>
</dbReference>
<organism evidence="2 3">
    <name type="scientific">Kribbella karoonensis</name>
    <dbReference type="NCBI Taxonomy" id="324851"/>
    <lineage>
        <taxon>Bacteria</taxon>
        <taxon>Bacillati</taxon>
        <taxon>Actinomycetota</taxon>
        <taxon>Actinomycetes</taxon>
        <taxon>Propionibacteriales</taxon>
        <taxon>Kribbellaceae</taxon>
        <taxon>Kribbella</taxon>
    </lineage>
</organism>
<name>A0ABN2EGM3_9ACTN</name>
<dbReference type="RefSeq" id="WP_344198137.1">
    <property type="nucleotide sequence ID" value="NZ_BAAAND010000010.1"/>
</dbReference>
<dbReference type="InterPro" id="IPR025364">
    <property type="entry name" value="DUF4268"/>
</dbReference>
<dbReference type="Pfam" id="PF14088">
    <property type="entry name" value="DUF4268"/>
    <property type="match status" value="1"/>
</dbReference>
<protein>
    <submittedName>
        <fullName evidence="2">DUF4268 domain-containing protein</fullName>
    </submittedName>
</protein>
<evidence type="ECO:0000259" key="1">
    <source>
        <dbReference type="Pfam" id="PF14088"/>
    </source>
</evidence>
<keyword evidence="3" id="KW-1185">Reference proteome</keyword>
<gene>
    <name evidence="2" type="ORF">GCM10009742_63890</name>
</gene>
<feature type="domain" description="DUF4268" evidence="1">
    <location>
        <begin position="177"/>
        <end position="309"/>
    </location>
</feature>
<dbReference type="Proteomes" id="UP001500190">
    <property type="component" value="Unassembled WGS sequence"/>
</dbReference>
<comment type="caution">
    <text evidence="2">The sequence shown here is derived from an EMBL/GenBank/DDBJ whole genome shotgun (WGS) entry which is preliminary data.</text>
</comment>
<sequence length="318" mass="34979">MTQPLGRLTAVPAREVWPHEAHDFTPWLLANVDVLSDLLGMDLVLDLAEHPVGDFSLDLLGRDEATGRTVIVENQLEGSDHAHLGQILTYAAGTNPGTIVWVTSGFRPEHRAALDWLNEHTDEDTRFFGVEIDVVRIGDSAPAPAFKLVAQPNDWEKQVKSATAAATGTMTDRDRLYWDFWEQTRTAIQARHPGWSRARSSTKASWFNMALGTSGAVVSMSFTRAGLCVQLYFEAPDAAANQARYDALLARRDEFDAALGESATWDPMPGRKAARIVVYSEFVDVAYTVAWPAMTEWLIESQGRLRAAIDAVGGIPAV</sequence>
<accession>A0ABN2EGM3</accession>
<dbReference type="Gene3D" id="3.40.1350.10">
    <property type="match status" value="1"/>
</dbReference>
<evidence type="ECO:0000313" key="3">
    <source>
        <dbReference type="Proteomes" id="UP001500190"/>
    </source>
</evidence>